<organism evidence="1 2">
    <name type="scientific">Polaribacter sejongensis</name>
    <dbReference type="NCBI Taxonomy" id="985043"/>
    <lineage>
        <taxon>Bacteria</taxon>
        <taxon>Pseudomonadati</taxon>
        <taxon>Bacteroidota</taxon>
        <taxon>Flavobacteriia</taxon>
        <taxon>Flavobacteriales</taxon>
        <taxon>Flavobacteriaceae</taxon>
    </lineage>
</organism>
<evidence type="ECO:0000313" key="1">
    <source>
        <dbReference type="EMBL" id="MDN3621355.1"/>
    </source>
</evidence>
<name>A0AAJ1R0B6_9FLAO</name>
<protein>
    <submittedName>
        <fullName evidence="1">Uncharacterized protein</fullName>
    </submittedName>
</protein>
<gene>
    <name evidence="1" type="ORF">QWY81_17945</name>
</gene>
<evidence type="ECO:0000313" key="2">
    <source>
        <dbReference type="Proteomes" id="UP001228636"/>
    </source>
</evidence>
<dbReference type="AlphaFoldDB" id="A0AAJ1R0B6"/>
<dbReference type="EMBL" id="JAUFQH010000022">
    <property type="protein sequence ID" value="MDN3621355.1"/>
    <property type="molecule type" value="Genomic_DNA"/>
</dbReference>
<dbReference type="RefSeq" id="WP_261972835.1">
    <property type="nucleotide sequence ID" value="NZ_CP103460.1"/>
</dbReference>
<dbReference type="InterPro" id="IPR036514">
    <property type="entry name" value="SGNH_hydro_sf"/>
</dbReference>
<dbReference type="Proteomes" id="UP001228636">
    <property type="component" value="Unassembled WGS sequence"/>
</dbReference>
<proteinExistence type="predicted"/>
<dbReference type="Gene3D" id="3.40.50.1110">
    <property type="entry name" value="SGNH hydrolase"/>
    <property type="match status" value="1"/>
</dbReference>
<dbReference type="GO" id="GO:0016788">
    <property type="term" value="F:hydrolase activity, acting on ester bonds"/>
    <property type="evidence" value="ECO:0007669"/>
    <property type="project" value="UniProtKB-ARBA"/>
</dbReference>
<dbReference type="SUPFAM" id="SSF52266">
    <property type="entry name" value="SGNH hydrolase"/>
    <property type="match status" value="1"/>
</dbReference>
<comment type="caution">
    <text evidence="1">The sequence shown here is derived from an EMBL/GenBank/DDBJ whole genome shotgun (WGS) entry which is preliminary data.</text>
</comment>
<reference evidence="1 2" key="1">
    <citation type="journal article" date="2014" name="Int. J. Syst. Evol. Microbiol.">
        <title>Complete genome sequence of Corynebacterium casei LMG S-19264T (=DSM 44701T), isolated from a smear-ripened cheese.</title>
        <authorList>
            <consortium name="US DOE Joint Genome Institute (JGI-PGF)"/>
            <person name="Walter F."/>
            <person name="Albersmeier A."/>
            <person name="Kalinowski J."/>
            <person name="Ruckert C."/>
        </authorList>
    </citation>
    <scope>NUCLEOTIDE SEQUENCE [LARGE SCALE GENOMIC DNA]</scope>
    <source>
        <strain evidence="1 2">CECT 8670</strain>
    </source>
</reference>
<accession>A0AAJ1R0B6</accession>
<sequence>MATVSKSTILGYLGAAPDDVINQVSNILESHFHKTEGQIIKTITETAGKVSVTFSDNTTKQFYDTNFVDGLITELNTNAVSGWTFVKTKAELLALTGASGNGYYVLADDVDSDNNGSYGFDGSGFYQGEQVKIETSDTPNEGGVKAFTDGAAYDLEQKLSNKAISIVSESKFNEDWINSSAYTQNDWFFDVNKGSVVGNKVSFIKQEANLYLEIPNSSIVSGQKYILLTNLFNLDLKEALITRLRIYNFNQVITDIVTSSNDLTAVTFTADNGGGNLRVYVSVNTDLSSIPNGTELATFNSNFIGCIPWTQEKEDYWSNVSEVYANDFKSIEFDNPFLKVKYDDLATENSENLIKSKAFFKELFLKEKELENKSNLVVGINKFNINEATKKHFMSAFKVITKHNSYAFSNLVKCVGGDKFASSHDIIFSCYLDKFGNLINGGSSVTITSFTVPLDLEIEYVVVSINIGDINEFSLEKSEAYSGVFNAYEEYVDPNQLNLDSKGVAVATKDYNGINLFDKNSPLIDRLKYVAAQGEHKAHSSYDCTGLYEVPEGVTEVTLSIDLYKAFYDEKKQFISNAGGSFELDKTISLPNGTRYIDSTFSKNQEHKFNAVPGNTIKEYKPYEGITFREVFKNKFVESDNIIYDIKLWLPKEICVAVGRTIEIYNSQISWTGNIANYSFVWSGVGNSYDRKWSLKGVADSIGEYELKLTVYDANRNIVDILFTTVKVASNILVNSIEGLPCGDSLTNNKPYIKEVETLSSGKINFKGTRGYGYYLEKHEGRSGAWAEMMLSNFSYTFDANGLSGLDGRPQDENPFWNPTTSDIDWEYYKTNYNQNPSFFVMFLGTNKIEVNPDVNANAIKAFVDKLRATGANIPFYVIHTLFRGPADGMGNQVDSDGFSTNSAYKLEEDLKVFNLQVKLHELLQDYTDLHLVPVSACHDSKYNFTPDPSKVTDPESKYREGQPVNPRSWITEFLPNEATHPQTEGYYQIADVLFSSICVHQ</sequence>